<dbReference type="EnsemblMetazoa" id="OVOC1913.1">
    <property type="protein sequence ID" value="OVOC1913.1"/>
    <property type="gene ID" value="WBGene00238722"/>
</dbReference>
<name>A0A8R1TNW1_ONCVO</name>
<evidence type="ECO:0000256" key="1">
    <source>
        <dbReference type="SAM" id="MobiDB-lite"/>
    </source>
</evidence>
<feature type="compositionally biased region" description="Low complexity" evidence="1">
    <location>
        <begin position="95"/>
        <end position="105"/>
    </location>
</feature>
<sequence>MRSGGRSVVRSVPEWMRKHYTYTHTHTHTHLFQQLSLQNTQNVWRMKGGRDELMRGRMVHQYINSEKQQQRNRVKYKRTVNEGPHGPPLHRYRRNNNNNNTYRKE</sequence>
<keyword evidence="3" id="KW-1185">Reference proteome</keyword>
<evidence type="ECO:0000313" key="2">
    <source>
        <dbReference type="EnsemblMetazoa" id="OVOC1913.1"/>
    </source>
</evidence>
<feature type="region of interest" description="Disordered" evidence="1">
    <location>
        <begin position="64"/>
        <end position="105"/>
    </location>
</feature>
<accession>A0A8R1TNW1</accession>
<reference evidence="2" key="2">
    <citation type="submission" date="2022-06" db="UniProtKB">
        <authorList>
            <consortium name="EnsemblMetazoa"/>
        </authorList>
    </citation>
    <scope>IDENTIFICATION</scope>
</reference>
<reference evidence="3" key="1">
    <citation type="submission" date="2013-10" db="EMBL/GenBank/DDBJ databases">
        <title>Genome sequencing of Onchocerca volvulus.</title>
        <authorList>
            <person name="Cotton J."/>
            <person name="Tsai J."/>
            <person name="Stanley E."/>
            <person name="Tracey A."/>
            <person name="Holroyd N."/>
            <person name="Lustigman S."/>
            <person name="Berriman M."/>
        </authorList>
    </citation>
    <scope>NUCLEOTIDE SEQUENCE</scope>
</reference>
<organism evidence="2 3">
    <name type="scientific">Onchocerca volvulus</name>
    <dbReference type="NCBI Taxonomy" id="6282"/>
    <lineage>
        <taxon>Eukaryota</taxon>
        <taxon>Metazoa</taxon>
        <taxon>Ecdysozoa</taxon>
        <taxon>Nematoda</taxon>
        <taxon>Chromadorea</taxon>
        <taxon>Rhabditida</taxon>
        <taxon>Spirurina</taxon>
        <taxon>Spiruromorpha</taxon>
        <taxon>Filarioidea</taxon>
        <taxon>Onchocercidae</taxon>
        <taxon>Onchocerca</taxon>
    </lineage>
</organism>
<dbReference type="EMBL" id="CMVM020000060">
    <property type="status" value="NOT_ANNOTATED_CDS"/>
    <property type="molecule type" value="Genomic_DNA"/>
</dbReference>
<protein>
    <submittedName>
        <fullName evidence="2">Uncharacterized protein</fullName>
    </submittedName>
</protein>
<dbReference type="Proteomes" id="UP000024404">
    <property type="component" value="Unassembled WGS sequence"/>
</dbReference>
<dbReference type="AlphaFoldDB" id="A0A8R1TNW1"/>
<evidence type="ECO:0000313" key="3">
    <source>
        <dbReference type="Proteomes" id="UP000024404"/>
    </source>
</evidence>
<proteinExistence type="predicted"/>